<dbReference type="EMBL" id="DXHL01000023">
    <property type="protein sequence ID" value="HIW10858.1"/>
    <property type="molecule type" value="Genomic_DNA"/>
</dbReference>
<dbReference type="InterPro" id="IPR025669">
    <property type="entry name" value="AAA_dom"/>
</dbReference>
<dbReference type="Pfam" id="PF13614">
    <property type="entry name" value="AAA_31"/>
    <property type="match status" value="1"/>
</dbReference>
<gene>
    <name evidence="2" type="ORF">H9888_05070</name>
</gene>
<dbReference type="Gene3D" id="3.40.50.300">
    <property type="entry name" value="P-loop containing nucleotide triphosphate hydrolases"/>
    <property type="match status" value="1"/>
</dbReference>
<dbReference type="PIRSF" id="PIRSF009320">
    <property type="entry name" value="Nuc_binding_HP_1000"/>
    <property type="match status" value="1"/>
</dbReference>
<dbReference type="PANTHER" id="PTHR13696:SF99">
    <property type="entry name" value="COBYRINIC ACID AC-DIAMIDE SYNTHASE"/>
    <property type="match status" value="1"/>
</dbReference>
<comment type="caution">
    <text evidence="2">The sequence shown here is derived from an EMBL/GenBank/DDBJ whole genome shotgun (WGS) entry which is preliminary data.</text>
</comment>
<sequence length="254" mass="28335">MKTIAIINQKGGVAKTTTAINLAAYYAKKGFRTLAVDLDPQSNMTEALGSKASHNIYDYFKGRPLEVEHISENLHLIPSNIRFSTIELQIINEFNREYILQHLLEPIQEDYDICIIDCPPALNFVTINALVASDFALVPLKPSSFSYDGLGIMLDFVRKVKTSLNGNLTILGIVLTFFDERKVVSKATLDKLERDNLTAGVMKTKIRAAEGIVRAEESRQSIFDYDGGSQVAQDYKSLAEEITDKIGIRPSEEE</sequence>
<reference evidence="2" key="1">
    <citation type="journal article" date="2021" name="PeerJ">
        <title>Extensive microbial diversity within the chicken gut microbiome revealed by metagenomics and culture.</title>
        <authorList>
            <person name="Gilroy R."/>
            <person name="Ravi A."/>
            <person name="Getino M."/>
            <person name="Pursley I."/>
            <person name="Horton D.L."/>
            <person name="Alikhan N.F."/>
            <person name="Baker D."/>
            <person name="Gharbi K."/>
            <person name="Hall N."/>
            <person name="Watson M."/>
            <person name="Adriaenssens E.M."/>
            <person name="Foster-Nyarko E."/>
            <person name="Jarju S."/>
            <person name="Secka A."/>
            <person name="Antonio M."/>
            <person name="Oren A."/>
            <person name="Chaudhuri R.R."/>
            <person name="La Ragione R."/>
            <person name="Hildebrand F."/>
            <person name="Pallen M.J."/>
        </authorList>
    </citation>
    <scope>NUCLEOTIDE SEQUENCE</scope>
    <source>
        <strain evidence="2">ChiBcec15-1070</strain>
    </source>
</reference>
<dbReference type="SUPFAM" id="SSF52540">
    <property type="entry name" value="P-loop containing nucleoside triphosphate hydrolases"/>
    <property type="match status" value="1"/>
</dbReference>
<organism evidence="2 3">
    <name type="scientific">Candidatus Rikenella faecigallinarum</name>
    <dbReference type="NCBI Taxonomy" id="2838745"/>
    <lineage>
        <taxon>Bacteria</taxon>
        <taxon>Pseudomonadati</taxon>
        <taxon>Bacteroidota</taxon>
        <taxon>Bacteroidia</taxon>
        <taxon>Bacteroidales</taxon>
        <taxon>Rikenellaceae</taxon>
        <taxon>Rikenella</taxon>
    </lineage>
</organism>
<dbReference type="InterPro" id="IPR050678">
    <property type="entry name" value="DNA_Partitioning_ATPase"/>
</dbReference>
<evidence type="ECO:0000313" key="2">
    <source>
        <dbReference type="EMBL" id="HIW10858.1"/>
    </source>
</evidence>
<feature type="domain" description="AAA" evidence="1">
    <location>
        <begin position="1"/>
        <end position="170"/>
    </location>
</feature>
<reference evidence="2" key="2">
    <citation type="submission" date="2021-04" db="EMBL/GenBank/DDBJ databases">
        <authorList>
            <person name="Gilroy R."/>
        </authorList>
    </citation>
    <scope>NUCLEOTIDE SEQUENCE</scope>
    <source>
        <strain evidence="2">ChiBcec15-1070</strain>
    </source>
</reference>
<evidence type="ECO:0000259" key="1">
    <source>
        <dbReference type="Pfam" id="PF13614"/>
    </source>
</evidence>
<dbReference type="InterPro" id="IPR027417">
    <property type="entry name" value="P-loop_NTPase"/>
</dbReference>
<dbReference type="AlphaFoldDB" id="A0A9D1QE59"/>
<name>A0A9D1QE59_9BACT</name>
<dbReference type="Proteomes" id="UP000823926">
    <property type="component" value="Unassembled WGS sequence"/>
</dbReference>
<proteinExistence type="predicted"/>
<dbReference type="CDD" id="cd02042">
    <property type="entry name" value="ParAB_family"/>
    <property type="match status" value="1"/>
</dbReference>
<dbReference type="FunFam" id="3.40.50.300:FF:000285">
    <property type="entry name" value="Sporulation initiation inhibitor Soj"/>
    <property type="match status" value="1"/>
</dbReference>
<dbReference type="PANTHER" id="PTHR13696">
    <property type="entry name" value="P-LOOP CONTAINING NUCLEOSIDE TRIPHOSPHATE HYDROLASE"/>
    <property type="match status" value="1"/>
</dbReference>
<protein>
    <submittedName>
        <fullName evidence="2">AAA family ATPase</fullName>
    </submittedName>
</protein>
<accession>A0A9D1QE59</accession>
<evidence type="ECO:0000313" key="3">
    <source>
        <dbReference type="Proteomes" id="UP000823926"/>
    </source>
</evidence>